<dbReference type="EMBL" id="JABDTM020028352">
    <property type="protein sequence ID" value="KAH0809080.1"/>
    <property type="molecule type" value="Genomic_DNA"/>
</dbReference>
<keyword evidence="3" id="KW-1185">Reference proteome</keyword>
<organism evidence="2 3">
    <name type="scientific">Tenebrio molitor</name>
    <name type="common">Yellow mealworm beetle</name>
    <dbReference type="NCBI Taxonomy" id="7067"/>
    <lineage>
        <taxon>Eukaryota</taxon>
        <taxon>Metazoa</taxon>
        <taxon>Ecdysozoa</taxon>
        <taxon>Arthropoda</taxon>
        <taxon>Hexapoda</taxon>
        <taxon>Insecta</taxon>
        <taxon>Pterygota</taxon>
        <taxon>Neoptera</taxon>
        <taxon>Endopterygota</taxon>
        <taxon>Coleoptera</taxon>
        <taxon>Polyphaga</taxon>
        <taxon>Cucujiformia</taxon>
        <taxon>Tenebrionidae</taxon>
        <taxon>Tenebrio</taxon>
    </lineage>
</organism>
<comment type="caution">
    <text evidence="2">The sequence shown here is derived from an EMBL/GenBank/DDBJ whole genome shotgun (WGS) entry which is preliminary data.</text>
</comment>
<evidence type="ECO:0000313" key="2">
    <source>
        <dbReference type="EMBL" id="KAH0809080.1"/>
    </source>
</evidence>
<reference evidence="2" key="1">
    <citation type="journal article" date="2020" name="J Insects Food Feed">
        <title>The yellow mealworm (Tenebrio molitor) genome: a resource for the emerging insects as food and feed industry.</title>
        <authorList>
            <person name="Eriksson T."/>
            <person name="Andere A."/>
            <person name="Kelstrup H."/>
            <person name="Emery V."/>
            <person name="Picard C."/>
        </authorList>
    </citation>
    <scope>NUCLEOTIDE SEQUENCE</scope>
    <source>
        <strain evidence="2">Stoneville</strain>
        <tissue evidence="2">Whole head</tissue>
    </source>
</reference>
<reference evidence="2" key="2">
    <citation type="submission" date="2021-08" db="EMBL/GenBank/DDBJ databases">
        <authorList>
            <person name="Eriksson T."/>
        </authorList>
    </citation>
    <scope>NUCLEOTIDE SEQUENCE</scope>
    <source>
        <strain evidence="2">Stoneville</strain>
        <tissue evidence="2">Whole head</tissue>
    </source>
</reference>
<dbReference type="AlphaFoldDB" id="A0A8J6GZM9"/>
<dbReference type="Proteomes" id="UP000719412">
    <property type="component" value="Unassembled WGS sequence"/>
</dbReference>
<sequence length="331" mass="37430">MKWQSRFPSALSGFRCSCDKSPAPYHSSPSEVGGFTNARNPQISINRAGGMTASLSGRRKWISQTWESNNAAPRAGPAGSSANEQAALSLAAYSFKFGIVIASVAILSSCLGAPTSTNPWWYNACNTDIRLRHSRSTNDPLAKVKDQLRTFVSSLQQSAKNINMLYKQKVTNANVPYGKIKWLKMKKMLKDMKNARPNMMLPEFYKSIQYFAGTLDRLLGVSIKSNVAHIRQIQEERLRIYNNITYRMRALVCEVQDNFQTYDMPIPPGISLEEMNIDLPKELTLTGAHILDLNFFKKATSFFRKAQKHLKQKKRKSVKKKSNTVKHKKRT</sequence>
<accession>A0A8J6GZM9</accession>
<evidence type="ECO:0000313" key="3">
    <source>
        <dbReference type="Proteomes" id="UP000719412"/>
    </source>
</evidence>
<gene>
    <name evidence="2" type="ORF">GEV33_013710</name>
</gene>
<evidence type="ECO:0000256" key="1">
    <source>
        <dbReference type="SAM" id="MobiDB-lite"/>
    </source>
</evidence>
<proteinExistence type="predicted"/>
<feature type="region of interest" description="Disordered" evidence="1">
    <location>
        <begin position="311"/>
        <end position="331"/>
    </location>
</feature>
<protein>
    <submittedName>
        <fullName evidence="2">Uncharacterized protein</fullName>
    </submittedName>
</protein>
<name>A0A8J6GZM9_TENMO</name>